<feature type="domain" description="HYDIN/VesB/CFA65-like Ig-like" evidence="6">
    <location>
        <begin position="156"/>
        <end position="248"/>
    </location>
</feature>
<dbReference type="GO" id="GO:0003341">
    <property type="term" value="P:cilium movement"/>
    <property type="evidence" value="ECO:0007669"/>
    <property type="project" value="TreeGrafter"/>
</dbReference>
<keyword evidence="3" id="KW-0963">Cytoplasm</keyword>
<evidence type="ECO:0000313" key="8">
    <source>
        <dbReference type="Proteomes" id="UP000261480"/>
    </source>
</evidence>
<evidence type="ECO:0000256" key="5">
    <source>
        <dbReference type="ARBA" id="ARBA00023273"/>
    </source>
</evidence>
<dbReference type="GO" id="GO:1904158">
    <property type="term" value="P:axonemal central apparatus assembly"/>
    <property type="evidence" value="ECO:0007669"/>
    <property type="project" value="TreeGrafter"/>
</dbReference>
<dbReference type="Ensembl" id="ENSPMET00000008363.1">
    <property type="protein sequence ID" value="ENSPMEP00000024151.1"/>
    <property type="gene ID" value="ENSPMEG00000006294.1"/>
</dbReference>
<protein>
    <recommendedName>
        <fullName evidence="6">HYDIN/VesB/CFA65-like Ig-like domain-containing protein</fullName>
    </recommendedName>
</protein>
<dbReference type="STRING" id="48701.ENSPMEP00000024151"/>
<comment type="subcellular location">
    <subcellularLocation>
        <location evidence="1">Cell projection</location>
        <location evidence="1">Cilium</location>
    </subcellularLocation>
    <subcellularLocation>
        <location evidence="2">Cytoplasm</location>
    </subcellularLocation>
</comment>
<evidence type="ECO:0000313" key="7">
    <source>
        <dbReference type="Ensembl" id="ENSPMEP00000024151.1"/>
    </source>
</evidence>
<keyword evidence="5" id="KW-0966">Cell projection</keyword>
<keyword evidence="4" id="KW-0969">Cilium</keyword>
<dbReference type="AlphaFoldDB" id="A0A3B3Y9W6"/>
<reference evidence="7" key="1">
    <citation type="submission" date="2025-08" db="UniProtKB">
        <authorList>
            <consortium name="Ensembl"/>
        </authorList>
    </citation>
    <scope>IDENTIFICATION</scope>
</reference>
<dbReference type="Gene3D" id="2.60.40.10">
    <property type="entry name" value="Immunoglobulins"/>
    <property type="match status" value="5"/>
</dbReference>
<proteinExistence type="predicted"/>
<accession>A0A3B3Y9W6</accession>
<dbReference type="InterPro" id="IPR013783">
    <property type="entry name" value="Ig-like_fold"/>
</dbReference>
<dbReference type="InterPro" id="IPR053879">
    <property type="entry name" value="HYDIN_VesB_CFA65-like_Ig"/>
</dbReference>
<evidence type="ECO:0000256" key="4">
    <source>
        <dbReference type="ARBA" id="ARBA00023069"/>
    </source>
</evidence>
<dbReference type="InterPro" id="IPR033305">
    <property type="entry name" value="Hydin-like"/>
</dbReference>
<evidence type="ECO:0000256" key="2">
    <source>
        <dbReference type="ARBA" id="ARBA00004496"/>
    </source>
</evidence>
<dbReference type="Proteomes" id="UP000261480">
    <property type="component" value="Unplaced"/>
</dbReference>
<dbReference type="PANTHER" id="PTHR23053">
    <property type="entry name" value="DLEC1 DELETED IN LUNG AND ESOPHAGEAL CANCER 1"/>
    <property type="match status" value="1"/>
</dbReference>
<keyword evidence="8" id="KW-1185">Reference proteome</keyword>
<name>A0A3B3Y9W6_9TELE</name>
<evidence type="ECO:0000259" key="6">
    <source>
        <dbReference type="Pfam" id="PF22544"/>
    </source>
</evidence>
<sequence>NKDTMTPSVFKQEMMQSSEERLNNITEVHLPLQLETPEGNTTHSMLSPVKPDHPIFQPYPSELVFQNFIPLQTYSLPLLLLNNDQVAHPVKLDQDISEQFYVAGPETGRSKIAPGMSASFMVFFTPQESKDYSHRLICVSPRECFEIPIRAIGPRAILDFKDEIHLPTCLVKASTEKTHFVCNIGNCKANFKLHTKSPFSVTPSTDILDVGEGIQVTVIFQPMKVGQFQEDLILQYDTGEDVHISLFGTSEELNICLQPEPVNLKKTYISLTSSQTVSLTNCSDIPLKYHWTVLPSQAEDDLSFFRFGLEKKREGNMCRPSRCESDPKAIHHPLLLSQSLQESNSQARGELWPNTTANFLIVFKPEEAKVYQHTVYCNVTGKQSSLPLRIKGEGLGPKLELNYNLMDIRNVFIGDKDHYELQMTNKGLIDAPFKFSRPKTTFGLCFSIRPKEGVIPPGICQAVEISFHSRTLGSFSEDLLLIVTGQPQTQILTFRGCVIGPTFHFDVYELNFGDVAFGFPATQTCTLFNTSFVPMTFALHVMGDGLGPRSITSTQQVSDLSPKSWQGYPTWDRFLRPVEFTVSPTTGTVDAMSDVSIKVTLCSNTVKKYELALAIDVEGVGEEITILNLPACYGVLDQVKLNQVTGVRTRLHC</sequence>
<evidence type="ECO:0000256" key="1">
    <source>
        <dbReference type="ARBA" id="ARBA00004138"/>
    </source>
</evidence>
<reference evidence="7" key="2">
    <citation type="submission" date="2025-09" db="UniProtKB">
        <authorList>
            <consortium name="Ensembl"/>
        </authorList>
    </citation>
    <scope>IDENTIFICATION</scope>
</reference>
<dbReference type="PANTHER" id="PTHR23053:SF0">
    <property type="entry name" value="HYDROCEPHALUS-INDUCING PROTEIN HOMOLOG"/>
    <property type="match status" value="1"/>
</dbReference>
<organism evidence="7 8">
    <name type="scientific">Poecilia mexicana</name>
    <dbReference type="NCBI Taxonomy" id="48701"/>
    <lineage>
        <taxon>Eukaryota</taxon>
        <taxon>Metazoa</taxon>
        <taxon>Chordata</taxon>
        <taxon>Craniata</taxon>
        <taxon>Vertebrata</taxon>
        <taxon>Euteleostomi</taxon>
        <taxon>Actinopterygii</taxon>
        <taxon>Neopterygii</taxon>
        <taxon>Teleostei</taxon>
        <taxon>Neoteleostei</taxon>
        <taxon>Acanthomorphata</taxon>
        <taxon>Ovalentaria</taxon>
        <taxon>Atherinomorphae</taxon>
        <taxon>Cyprinodontiformes</taxon>
        <taxon>Poeciliidae</taxon>
        <taxon>Poeciliinae</taxon>
        <taxon>Poecilia</taxon>
    </lineage>
</organism>
<evidence type="ECO:0000256" key="3">
    <source>
        <dbReference type="ARBA" id="ARBA00022490"/>
    </source>
</evidence>
<dbReference type="GO" id="GO:0005930">
    <property type="term" value="C:axoneme"/>
    <property type="evidence" value="ECO:0007669"/>
    <property type="project" value="TreeGrafter"/>
</dbReference>
<dbReference type="Pfam" id="PF22544">
    <property type="entry name" value="HYDIN_VesB_CFA65-like_Ig"/>
    <property type="match status" value="2"/>
</dbReference>
<feature type="domain" description="HYDIN/VesB/CFA65-like Ig-like" evidence="6">
    <location>
        <begin position="397"/>
        <end position="497"/>
    </location>
</feature>